<reference evidence="6 7" key="1">
    <citation type="journal article" date="2017" name="Genome Biol.">
        <title>New reference genome sequences of hot pepper reveal the massive evolution of plant disease-resistance genes by retroduplication.</title>
        <authorList>
            <person name="Kim S."/>
            <person name="Park J."/>
            <person name="Yeom S.I."/>
            <person name="Kim Y.M."/>
            <person name="Seo E."/>
            <person name="Kim K.T."/>
            <person name="Kim M.S."/>
            <person name="Lee J.M."/>
            <person name="Cheong K."/>
            <person name="Shin H.S."/>
            <person name="Kim S.B."/>
            <person name="Han K."/>
            <person name="Lee J."/>
            <person name="Park M."/>
            <person name="Lee H.A."/>
            <person name="Lee H.Y."/>
            <person name="Lee Y."/>
            <person name="Oh S."/>
            <person name="Lee J.H."/>
            <person name="Choi E."/>
            <person name="Choi E."/>
            <person name="Lee S.E."/>
            <person name="Jeon J."/>
            <person name="Kim H."/>
            <person name="Choi G."/>
            <person name="Song H."/>
            <person name="Lee J."/>
            <person name="Lee S.C."/>
            <person name="Kwon J.K."/>
            <person name="Lee H.Y."/>
            <person name="Koo N."/>
            <person name="Hong Y."/>
            <person name="Kim R.W."/>
            <person name="Kang W.H."/>
            <person name="Huh J.H."/>
            <person name="Kang B.C."/>
            <person name="Yang T.J."/>
            <person name="Lee Y.H."/>
            <person name="Bennetzen J.L."/>
            <person name="Choi D."/>
        </authorList>
    </citation>
    <scope>NUCLEOTIDE SEQUENCE [LARGE SCALE GENOMIC DNA]</scope>
    <source>
        <strain evidence="7">cv. PBC81</strain>
    </source>
</reference>
<dbReference type="Proteomes" id="UP000224567">
    <property type="component" value="Unassembled WGS sequence"/>
</dbReference>
<reference evidence="7" key="2">
    <citation type="journal article" date="2017" name="J. Anim. Genet.">
        <title>Multiple reference genome sequences of hot pepper reveal the massive evolution of plant disease resistance genes by retroduplication.</title>
        <authorList>
            <person name="Kim S."/>
            <person name="Park J."/>
            <person name="Yeom S.-I."/>
            <person name="Kim Y.-M."/>
            <person name="Seo E."/>
            <person name="Kim K.-T."/>
            <person name="Kim M.-S."/>
            <person name="Lee J.M."/>
            <person name="Cheong K."/>
            <person name="Shin H.-S."/>
            <person name="Kim S.-B."/>
            <person name="Han K."/>
            <person name="Lee J."/>
            <person name="Park M."/>
            <person name="Lee H.-A."/>
            <person name="Lee H.-Y."/>
            <person name="Lee Y."/>
            <person name="Oh S."/>
            <person name="Lee J.H."/>
            <person name="Choi E."/>
            <person name="Choi E."/>
            <person name="Lee S.E."/>
            <person name="Jeon J."/>
            <person name="Kim H."/>
            <person name="Choi G."/>
            <person name="Song H."/>
            <person name="Lee J."/>
            <person name="Lee S.-C."/>
            <person name="Kwon J.-K."/>
            <person name="Lee H.-Y."/>
            <person name="Koo N."/>
            <person name="Hong Y."/>
            <person name="Kim R.W."/>
            <person name="Kang W.-H."/>
            <person name="Huh J.H."/>
            <person name="Kang B.-C."/>
            <person name="Yang T.-J."/>
            <person name="Lee Y.-H."/>
            <person name="Bennetzen J.L."/>
            <person name="Choi D."/>
        </authorList>
    </citation>
    <scope>NUCLEOTIDE SEQUENCE [LARGE SCALE GENOMIC DNA]</scope>
    <source>
        <strain evidence="7">cv. PBC81</strain>
    </source>
</reference>
<gene>
    <name evidence="6" type="ORF">CQW23_15795</name>
</gene>
<dbReference type="InterPro" id="IPR032867">
    <property type="entry name" value="DYW_dom"/>
</dbReference>
<keyword evidence="4" id="KW-0812">Transmembrane</keyword>
<feature type="repeat" description="PPR" evidence="3">
    <location>
        <begin position="288"/>
        <end position="322"/>
    </location>
</feature>
<evidence type="ECO:0000313" key="6">
    <source>
        <dbReference type="EMBL" id="PHT46637.1"/>
    </source>
</evidence>
<dbReference type="InterPro" id="IPR014718">
    <property type="entry name" value="GH-type_carb-bd"/>
</dbReference>
<dbReference type="InterPro" id="IPR046960">
    <property type="entry name" value="PPR_At4g14850-like_plant"/>
</dbReference>
<comment type="similarity">
    <text evidence="1">Belongs to the PPR family. PCMP-H subfamily.</text>
</comment>
<dbReference type="Gene3D" id="2.70.98.10">
    <property type="match status" value="1"/>
</dbReference>
<keyword evidence="4" id="KW-1133">Transmembrane helix</keyword>
<name>A0A2G2WN19_CAPBA</name>
<evidence type="ECO:0000259" key="5">
    <source>
        <dbReference type="Pfam" id="PF14432"/>
    </source>
</evidence>
<evidence type="ECO:0000313" key="7">
    <source>
        <dbReference type="Proteomes" id="UP000224567"/>
    </source>
</evidence>
<proteinExistence type="inferred from homology"/>
<dbReference type="PANTHER" id="PTHR47926">
    <property type="entry name" value="PENTATRICOPEPTIDE REPEAT-CONTAINING PROTEIN"/>
    <property type="match status" value="1"/>
</dbReference>
<dbReference type="Pfam" id="PF13041">
    <property type="entry name" value="PPR_2"/>
    <property type="match status" value="1"/>
</dbReference>
<organism evidence="6 7">
    <name type="scientific">Capsicum baccatum</name>
    <name type="common">Peruvian pepper</name>
    <dbReference type="NCBI Taxonomy" id="33114"/>
    <lineage>
        <taxon>Eukaryota</taxon>
        <taxon>Viridiplantae</taxon>
        <taxon>Streptophyta</taxon>
        <taxon>Embryophyta</taxon>
        <taxon>Tracheophyta</taxon>
        <taxon>Spermatophyta</taxon>
        <taxon>Magnoliopsida</taxon>
        <taxon>eudicotyledons</taxon>
        <taxon>Gunneridae</taxon>
        <taxon>Pentapetalae</taxon>
        <taxon>asterids</taxon>
        <taxon>lamiids</taxon>
        <taxon>Solanales</taxon>
        <taxon>Solanaceae</taxon>
        <taxon>Solanoideae</taxon>
        <taxon>Capsiceae</taxon>
        <taxon>Capsicum</taxon>
    </lineage>
</organism>
<dbReference type="EMBL" id="MLFT02000006">
    <property type="protein sequence ID" value="PHT46637.1"/>
    <property type="molecule type" value="Genomic_DNA"/>
</dbReference>
<protein>
    <recommendedName>
        <fullName evidence="5">DYW domain-containing protein</fullName>
    </recommendedName>
</protein>
<dbReference type="GO" id="GO:0009451">
    <property type="term" value="P:RNA modification"/>
    <property type="evidence" value="ECO:0007669"/>
    <property type="project" value="InterPro"/>
</dbReference>
<sequence length="488" mass="55363">MLNGLHRYVPAIREQLQKASAKGAAVVSEYIGYLEKGQIPPKVLFQGGLIVSWKNERREEMLFRSNKHNVNIPRMSNFPVYTYVAISASVTLWIAFATLWKPPKAIRGGIPISFPQDALKHLFASRIADIKNSPHWNRLSFISFARNGLVLMDDSLQLIPAVETLDLSRNKFTKPRPIMKSSKRKEEENLSEEITEIEDPVSGISAQIEKLVFHKRMMLFARSIFDDMPERNSVSWNTMVGGLLDLGDYLEAFRLFFLMWEDLSAADSKIFETMIRASSGLEGMPQKNVISWNALIGGYGNHGRGIKAVKLFERMVREGMMPNHVTYLAVLSACKQDEAAAVVQTLKRKGLGIKSACTWIEIKKLPHVFLSGDKCHVQTKEIYEKVDELMLEISKYGYVTEGETLLPDVDEQEQKLPHYHGEKLAISFGLISTSSSTPLQLVQSHRVCNDCHNAIKLIAMITKREIVVRDASRFHRFKNHTCSCGDYW</sequence>
<comment type="caution">
    <text evidence="6">The sequence shown here is derived from an EMBL/GenBank/DDBJ whole genome shotgun (WGS) entry which is preliminary data.</text>
</comment>
<dbReference type="GO" id="GO:0008270">
    <property type="term" value="F:zinc ion binding"/>
    <property type="evidence" value="ECO:0007669"/>
    <property type="project" value="InterPro"/>
</dbReference>
<dbReference type="InterPro" id="IPR002885">
    <property type="entry name" value="PPR_rpt"/>
</dbReference>
<feature type="transmembrane region" description="Helical" evidence="4">
    <location>
        <begin position="80"/>
        <end position="100"/>
    </location>
</feature>
<dbReference type="AlphaFoldDB" id="A0A2G2WN19"/>
<evidence type="ECO:0000256" key="4">
    <source>
        <dbReference type="SAM" id="Phobius"/>
    </source>
</evidence>
<dbReference type="PROSITE" id="PS51375">
    <property type="entry name" value="PPR"/>
    <property type="match status" value="2"/>
</dbReference>
<dbReference type="PANTHER" id="PTHR47926:SF434">
    <property type="entry name" value="PENTATRICOPEPTIDE REPEAT SUPERFAMILY PROTEIN"/>
    <property type="match status" value="1"/>
</dbReference>
<feature type="repeat" description="PPR" evidence="3">
    <location>
        <begin position="232"/>
        <end position="262"/>
    </location>
</feature>
<accession>A0A2G2WN19</accession>
<keyword evidence="2" id="KW-0677">Repeat</keyword>
<dbReference type="Pfam" id="PF14432">
    <property type="entry name" value="DYW_deaminase"/>
    <property type="match status" value="1"/>
</dbReference>
<dbReference type="NCBIfam" id="TIGR00756">
    <property type="entry name" value="PPR"/>
    <property type="match status" value="2"/>
</dbReference>
<keyword evidence="7" id="KW-1185">Reference proteome</keyword>
<dbReference type="GO" id="GO:0030246">
    <property type="term" value="F:carbohydrate binding"/>
    <property type="evidence" value="ECO:0007669"/>
    <property type="project" value="InterPro"/>
</dbReference>
<dbReference type="OrthoDB" id="185373at2759"/>
<evidence type="ECO:0000256" key="2">
    <source>
        <dbReference type="ARBA" id="ARBA00022737"/>
    </source>
</evidence>
<dbReference type="InterPro" id="IPR011990">
    <property type="entry name" value="TPR-like_helical_dom_sf"/>
</dbReference>
<keyword evidence="4" id="KW-0472">Membrane</keyword>
<dbReference type="Gene3D" id="1.25.40.10">
    <property type="entry name" value="Tetratricopeptide repeat domain"/>
    <property type="match status" value="1"/>
</dbReference>
<feature type="domain" description="DYW" evidence="5">
    <location>
        <begin position="397"/>
        <end position="488"/>
    </location>
</feature>
<dbReference type="GO" id="GO:0003723">
    <property type="term" value="F:RNA binding"/>
    <property type="evidence" value="ECO:0007669"/>
    <property type="project" value="InterPro"/>
</dbReference>
<evidence type="ECO:0000256" key="1">
    <source>
        <dbReference type="ARBA" id="ARBA00006643"/>
    </source>
</evidence>
<dbReference type="Pfam" id="PF01535">
    <property type="entry name" value="PPR"/>
    <property type="match status" value="1"/>
</dbReference>
<dbReference type="STRING" id="33114.A0A2G2WN19"/>
<evidence type="ECO:0000256" key="3">
    <source>
        <dbReference type="PROSITE-ProRule" id="PRU00708"/>
    </source>
</evidence>